<dbReference type="HOGENOM" id="CLU_510704_0_0_0"/>
<dbReference type="STRING" id="768670.Calni_0484"/>
<keyword evidence="4" id="KW-0349">Heme</keyword>
<comment type="similarity">
    <text evidence="2">Belongs to the cytochrome c-552 family.</text>
</comment>
<evidence type="ECO:0000256" key="9">
    <source>
        <dbReference type="ARBA" id="ARBA00023004"/>
    </source>
</evidence>
<dbReference type="Pfam" id="PF02335">
    <property type="entry name" value="Cytochrom_C552"/>
    <property type="match status" value="1"/>
</dbReference>
<evidence type="ECO:0000256" key="4">
    <source>
        <dbReference type="ARBA" id="ARBA00022617"/>
    </source>
</evidence>
<dbReference type="RefSeq" id="WP_013450612.1">
    <property type="nucleotide sequence ID" value="NC_014758.1"/>
</dbReference>
<dbReference type="GO" id="GO:0030288">
    <property type="term" value="C:outer membrane-bounded periplasmic space"/>
    <property type="evidence" value="ECO:0007669"/>
    <property type="project" value="TreeGrafter"/>
</dbReference>
<dbReference type="PANTHER" id="PTHR30633">
    <property type="entry name" value="CYTOCHROME C-552 RESPIRATORY NITRITE REDUCTASE"/>
    <property type="match status" value="1"/>
</dbReference>
<evidence type="ECO:0000256" key="7">
    <source>
        <dbReference type="ARBA" id="ARBA00022837"/>
    </source>
</evidence>
<evidence type="ECO:0000256" key="2">
    <source>
        <dbReference type="ARBA" id="ARBA00009288"/>
    </source>
</evidence>
<gene>
    <name evidence="12" type="ordered locus">Calni_0484</name>
</gene>
<dbReference type="GO" id="GO:0020037">
    <property type="term" value="F:heme binding"/>
    <property type="evidence" value="ECO:0007669"/>
    <property type="project" value="TreeGrafter"/>
</dbReference>
<dbReference type="Proteomes" id="UP000007039">
    <property type="component" value="Chromosome"/>
</dbReference>
<evidence type="ECO:0000256" key="8">
    <source>
        <dbReference type="ARBA" id="ARBA00023002"/>
    </source>
</evidence>
<evidence type="ECO:0000313" key="12">
    <source>
        <dbReference type="EMBL" id="ADR18397.1"/>
    </source>
</evidence>
<protein>
    <recommendedName>
        <fullName evidence="3">nitrite reductase (cytochrome; ammonia-forming)</fullName>
        <ecNumber evidence="3">1.7.2.2</ecNumber>
    </recommendedName>
</protein>
<feature type="signal peptide" evidence="11">
    <location>
        <begin position="1"/>
        <end position="23"/>
    </location>
</feature>
<keyword evidence="8" id="KW-0560">Oxidoreductase</keyword>
<dbReference type="PANTHER" id="PTHR30633:SF0">
    <property type="entry name" value="CYTOCHROME C-552"/>
    <property type="match status" value="1"/>
</dbReference>
<dbReference type="Gene3D" id="1.10.1130.10">
    <property type="entry name" value="Flavocytochrome C3, Chain A"/>
    <property type="match status" value="1"/>
</dbReference>
<dbReference type="InterPro" id="IPR036280">
    <property type="entry name" value="Multihaem_cyt_sf"/>
</dbReference>
<keyword evidence="7" id="KW-0106">Calcium</keyword>
<dbReference type="CDD" id="cd00548">
    <property type="entry name" value="NrfA-like"/>
    <property type="match status" value="1"/>
</dbReference>
<dbReference type="AlphaFoldDB" id="E4TEZ1"/>
<evidence type="ECO:0000256" key="6">
    <source>
        <dbReference type="ARBA" id="ARBA00022729"/>
    </source>
</evidence>
<dbReference type="eggNOG" id="COG3303">
    <property type="taxonomic scope" value="Bacteria"/>
</dbReference>
<evidence type="ECO:0000256" key="11">
    <source>
        <dbReference type="SAM" id="SignalP"/>
    </source>
</evidence>
<evidence type="ECO:0000256" key="10">
    <source>
        <dbReference type="ARBA" id="ARBA00049131"/>
    </source>
</evidence>
<name>E4TEZ1_CALNY</name>
<organism evidence="12 13">
    <name type="scientific">Calditerrivibrio nitroreducens (strain DSM 19672 / NBRC 101217 / Yu37-1)</name>
    <dbReference type="NCBI Taxonomy" id="768670"/>
    <lineage>
        <taxon>Bacteria</taxon>
        <taxon>Pseudomonadati</taxon>
        <taxon>Deferribacterota</taxon>
        <taxon>Deferribacteres</taxon>
        <taxon>Deferribacterales</taxon>
        <taxon>Calditerrivibrionaceae</taxon>
    </lineage>
</organism>
<keyword evidence="9" id="KW-0408">Iron</keyword>
<comment type="catalytic activity">
    <reaction evidence="10">
        <text>6 Fe(III)-[cytochrome c] + NH4(+) + 2 H2O = 6 Fe(II)-[cytochrome c] + nitrite + 8 H(+)</text>
        <dbReference type="Rhea" id="RHEA:13089"/>
        <dbReference type="Rhea" id="RHEA-COMP:10350"/>
        <dbReference type="Rhea" id="RHEA-COMP:14399"/>
        <dbReference type="ChEBI" id="CHEBI:15377"/>
        <dbReference type="ChEBI" id="CHEBI:15378"/>
        <dbReference type="ChEBI" id="CHEBI:16301"/>
        <dbReference type="ChEBI" id="CHEBI:28938"/>
        <dbReference type="ChEBI" id="CHEBI:29033"/>
        <dbReference type="ChEBI" id="CHEBI:29034"/>
        <dbReference type="EC" id="1.7.2.2"/>
    </reaction>
</comment>
<dbReference type="Gene3D" id="1.20.140.10">
    <property type="entry name" value="Butyryl-CoA Dehydrogenase, subunit A, domain 3"/>
    <property type="match status" value="1"/>
</dbReference>
<dbReference type="GO" id="GO:0042279">
    <property type="term" value="F:nitrite reductase (cytochrome, ammonia-forming) activity"/>
    <property type="evidence" value="ECO:0007669"/>
    <property type="project" value="UniProtKB-EC"/>
</dbReference>
<dbReference type="KEGG" id="cni:Calni_0484"/>
<reference key="1">
    <citation type="submission" date="2010-11" db="EMBL/GenBank/DDBJ databases">
        <title>The complete genome of chromosome of Calditerrivibrio nitroreducens DSM 19672.</title>
        <authorList>
            <consortium name="US DOE Joint Genome Institute (JGI-PGF)"/>
            <person name="Lucas S."/>
            <person name="Copeland A."/>
            <person name="Lapidus A."/>
            <person name="Bruce D."/>
            <person name="Goodwin L."/>
            <person name="Pitluck S."/>
            <person name="Kyrpides N."/>
            <person name="Mavromatis K."/>
            <person name="Ivanova N."/>
            <person name="Mikhailova N."/>
            <person name="Zeytun A."/>
            <person name="Brettin T."/>
            <person name="Detter J.C."/>
            <person name="Tapia R."/>
            <person name="Han C."/>
            <person name="Land M."/>
            <person name="Hauser L."/>
            <person name="Markowitz V."/>
            <person name="Cheng J.-F."/>
            <person name="Hugenholtz P."/>
            <person name="Woyke T."/>
            <person name="Wu D."/>
            <person name="Spring S."/>
            <person name="Schroeder M."/>
            <person name="Brambilla E."/>
            <person name="Klenk H.-P."/>
            <person name="Eisen J.A."/>
        </authorList>
    </citation>
    <scope>NUCLEOTIDE SEQUENCE [LARGE SCALE GENOMIC DNA]</scope>
    <source>
        <strain>DSM 19672</strain>
    </source>
</reference>
<dbReference type="EC" id="1.7.2.2" evidence="3"/>
<accession>E4TEZ1</accession>
<keyword evidence="5" id="KW-0479">Metal-binding</keyword>
<evidence type="ECO:0000256" key="1">
    <source>
        <dbReference type="ARBA" id="ARBA00004196"/>
    </source>
</evidence>
<reference evidence="12 13" key="2">
    <citation type="journal article" date="2011" name="Stand. Genomic Sci.">
        <title>Complete genome sequence of Calditerrivibrio nitroreducens type strain (Yu37-1).</title>
        <authorList>
            <person name="Pitluck S."/>
            <person name="Sikorski J."/>
            <person name="Zeytun A."/>
            <person name="Lapidus A."/>
            <person name="Nolan M."/>
            <person name="Lucas S."/>
            <person name="Hammon N."/>
            <person name="Deshpande S."/>
            <person name="Cheng J.F."/>
            <person name="Tapia R."/>
            <person name="Han C."/>
            <person name="Goodwin L."/>
            <person name="Liolios K."/>
            <person name="Pagani I."/>
            <person name="Ivanova N."/>
            <person name="Mavromatis K."/>
            <person name="Pati A."/>
            <person name="Chen A."/>
            <person name="Palaniappan K."/>
            <person name="Hauser L."/>
            <person name="Chang Y.J."/>
            <person name="Jeffries C.D."/>
            <person name="Detter J.C."/>
            <person name="Brambilla E."/>
            <person name="Djao O.D."/>
            <person name="Rohde M."/>
            <person name="Spring S."/>
            <person name="Goker M."/>
            <person name="Woyke T."/>
            <person name="Bristow J."/>
            <person name="Eisen J.A."/>
            <person name="Markowitz V."/>
            <person name="Hugenholtz P."/>
            <person name="Kyrpides N.C."/>
            <person name="Klenk H.P."/>
            <person name="Land M."/>
        </authorList>
    </citation>
    <scope>NUCLEOTIDE SEQUENCE [LARGE SCALE GENOMIC DNA]</scope>
    <source>
        <strain evidence="13">DSM 19672 / NBRC 101217 / Yu37-1</strain>
    </source>
</reference>
<sequence precursor="true">MMRRFFLLVLSFMLVSFGSVVFAAKTAPKQAAPDYAKVVKKGVDYNKCYECHDTIKELRGMGKHSNLACENCHGNIDAHLKDSTNHPTVYTEWQACGKCHKEQFESFMTVSKHRPARDEKSQITNRAPNPYWDKLMMGHAFTKEHALTRSHPFMLLDQVLVDRAAGGRFQPKNGWMYVNEKPQKIWDVIVDTQPGSEHKAFMKQTAAAVNPVCFQCKTQDHILDWAYLGDPNTSAPFNRKSNPTAMIQSKKMQHGLNCYQCHDPHAAKPRIVRDALIAALTRPEADTLWHKDPSHTNFKVIDMGMRGYTRKIAILEKYDSRLLCGQCHVEYVCNPGEDRNTGAKIGYDSPLTNHFPYKDVLQLYDHYVNQLHFTDFIHPLTGAKLVKFQHPESETFYNSKHAKAGAGCDSCHTPKVKDKKTGKVYTSHYAVTPKHDLKASCLTSKCHSNWTEEDAKYAIDSVKAYIKGKMRKAEFWLDRLIDKIVEGKNADLPADVIAKAQDYHVKAHILWEYWTAENSDGFHNPELARESLAQSIDASMAGVKLIDDALKAKKASAQQTQAQK</sequence>
<keyword evidence="6 11" id="KW-0732">Signal</keyword>
<dbReference type="OrthoDB" id="9780421at2"/>
<evidence type="ECO:0000256" key="5">
    <source>
        <dbReference type="ARBA" id="ARBA00022723"/>
    </source>
</evidence>
<evidence type="ECO:0000313" key="13">
    <source>
        <dbReference type="Proteomes" id="UP000007039"/>
    </source>
</evidence>
<evidence type="ECO:0000256" key="3">
    <source>
        <dbReference type="ARBA" id="ARBA00011887"/>
    </source>
</evidence>
<dbReference type="InterPro" id="IPR003321">
    <property type="entry name" value="Cyt_c552"/>
</dbReference>
<dbReference type="GO" id="GO:0046872">
    <property type="term" value="F:metal ion binding"/>
    <property type="evidence" value="ECO:0007669"/>
    <property type="project" value="UniProtKB-KW"/>
</dbReference>
<comment type="subcellular location">
    <subcellularLocation>
        <location evidence="1">Cell envelope</location>
    </subcellularLocation>
</comment>
<keyword evidence="13" id="KW-1185">Reference proteome</keyword>
<dbReference type="SUPFAM" id="SSF48695">
    <property type="entry name" value="Multiheme cytochromes"/>
    <property type="match status" value="2"/>
</dbReference>
<feature type="chain" id="PRO_5003189433" description="nitrite reductase (cytochrome; ammonia-forming)" evidence="11">
    <location>
        <begin position="24"/>
        <end position="564"/>
    </location>
</feature>
<dbReference type="Gene3D" id="1.10.287.3080">
    <property type="match status" value="1"/>
</dbReference>
<dbReference type="EMBL" id="CP002347">
    <property type="protein sequence ID" value="ADR18397.1"/>
    <property type="molecule type" value="Genomic_DNA"/>
</dbReference>
<dbReference type="GO" id="GO:0019645">
    <property type="term" value="P:anaerobic electron transport chain"/>
    <property type="evidence" value="ECO:0007669"/>
    <property type="project" value="TreeGrafter"/>
</dbReference>
<proteinExistence type="inferred from homology"/>